<dbReference type="Pfam" id="PF21922">
    <property type="entry name" value="PBP_dimer_2"/>
    <property type="match status" value="1"/>
</dbReference>
<accession>A0A9X2VSK5</accession>
<dbReference type="PANTHER" id="PTHR30627:SF24">
    <property type="entry name" value="PENICILLIN-BINDING PROTEIN 4B"/>
    <property type="match status" value="1"/>
</dbReference>
<dbReference type="InterPro" id="IPR001460">
    <property type="entry name" value="PCN-bd_Tpept"/>
</dbReference>
<reference evidence="3" key="1">
    <citation type="submission" date="2022-08" db="EMBL/GenBank/DDBJ databases">
        <authorList>
            <person name="Tistechok S."/>
            <person name="Samborskyy M."/>
            <person name="Roman I."/>
        </authorList>
    </citation>
    <scope>NUCLEOTIDE SEQUENCE</scope>
    <source>
        <strain evidence="3">DSM 103496</strain>
    </source>
</reference>
<protein>
    <submittedName>
        <fullName evidence="3">Penicillin-binding protein 2</fullName>
    </submittedName>
</protein>
<dbReference type="GO" id="GO:0005886">
    <property type="term" value="C:plasma membrane"/>
    <property type="evidence" value="ECO:0007669"/>
    <property type="project" value="TreeGrafter"/>
</dbReference>
<gene>
    <name evidence="3" type="ORF">NZH93_35005</name>
</gene>
<name>A0A9X2VSK5_9PSEU</name>
<dbReference type="GO" id="GO:0008658">
    <property type="term" value="F:penicillin binding"/>
    <property type="evidence" value="ECO:0007669"/>
    <property type="project" value="InterPro"/>
</dbReference>
<dbReference type="Proteomes" id="UP001141259">
    <property type="component" value="Unassembled WGS sequence"/>
</dbReference>
<dbReference type="GO" id="GO:0071555">
    <property type="term" value="P:cell wall organization"/>
    <property type="evidence" value="ECO:0007669"/>
    <property type="project" value="TreeGrafter"/>
</dbReference>
<dbReference type="EMBL" id="JANYMP010000022">
    <property type="protein sequence ID" value="MCS7482088.1"/>
    <property type="molecule type" value="Genomic_DNA"/>
</dbReference>
<keyword evidence="4" id="KW-1185">Reference proteome</keyword>
<dbReference type="SUPFAM" id="SSF56601">
    <property type="entry name" value="beta-lactamase/transpeptidase-like"/>
    <property type="match status" value="1"/>
</dbReference>
<evidence type="ECO:0000259" key="1">
    <source>
        <dbReference type="Pfam" id="PF00905"/>
    </source>
</evidence>
<dbReference type="RefSeq" id="WP_259627574.1">
    <property type="nucleotide sequence ID" value="NZ_JANYMP010000022.1"/>
</dbReference>
<feature type="domain" description="Penicillin binding protein A dimerisation" evidence="2">
    <location>
        <begin position="53"/>
        <end position="136"/>
    </location>
</feature>
<evidence type="ECO:0000313" key="4">
    <source>
        <dbReference type="Proteomes" id="UP001141259"/>
    </source>
</evidence>
<dbReference type="InterPro" id="IPR050515">
    <property type="entry name" value="Beta-lactam/transpept"/>
</dbReference>
<dbReference type="Gene3D" id="3.40.710.10">
    <property type="entry name" value="DD-peptidase/beta-lactamase superfamily"/>
    <property type="match status" value="1"/>
</dbReference>
<dbReference type="Gene3D" id="3.90.1310.10">
    <property type="entry name" value="Penicillin-binding protein 2a (Domain 2)"/>
    <property type="match status" value="1"/>
</dbReference>
<organism evidence="3 4">
    <name type="scientific">Umezawaea endophytica</name>
    <dbReference type="NCBI Taxonomy" id="1654476"/>
    <lineage>
        <taxon>Bacteria</taxon>
        <taxon>Bacillati</taxon>
        <taxon>Actinomycetota</taxon>
        <taxon>Actinomycetes</taxon>
        <taxon>Pseudonocardiales</taxon>
        <taxon>Pseudonocardiaceae</taxon>
        <taxon>Umezawaea</taxon>
    </lineage>
</organism>
<dbReference type="GO" id="GO:0071972">
    <property type="term" value="F:peptidoglycan L,D-transpeptidase activity"/>
    <property type="evidence" value="ECO:0007669"/>
    <property type="project" value="TreeGrafter"/>
</dbReference>
<evidence type="ECO:0000259" key="2">
    <source>
        <dbReference type="Pfam" id="PF21922"/>
    </source>
</evidence>
<dbReference type="InterPro" id="IPR054120">
    <property type="entry name" value="PBPA_dimer"/>
</dbReference>
<dbReference type="PANTHER" id="PTHR30627">
    <property type="entry name" value="PEPTIDOGLYCAN D,D-TRANSPEPTIDASE"/>
    <property type="match status" value="1"/>
</dbReference>
<evidence type="ECO:0000313" key="3">
    <source>
        <dbReference type="EMBL" id="MCS7482088.1"/>
    </source>
</evidence>
<sequence length="491" mass="52034">MNTPLRRVGIAMMVMILLLMGNATYVQVIKADDYRKDDHNRQRVLLNEYSRERGQIIASDGTPLANVKGTGDSFKYQRVYTNGPAYAPVTGYYSLIYGSGGIERVEDDLLNGSDDRLFARRLSDVITGRDPKGASIQLTVDPKVQQAAYDEMTNRGFTGSVVALNPQTGAILGMVSTPSYDPNRLASHDGDEQETAWKEYTAEDGDQPTMNRAVRATYPPGSTWKVVVSAAALEEGKTKDTPLTAAGSITLPNTNTQLPNFNGTPCGGGETATLEEALARSCNTAFAELAGELGDAKLTKQAEKFGMNDNSLTMPLTVAQSTYGPVPDKAALFQSGIGQRVVEMTPMENAVIAATIANGGVRMKPYLVQKLIAPDLEVIEETKPDEAESAVSANTANTLRDMMLKSETNTGGEGRLSGVNIASKTGTAEHGVDPAAVPPHAWYIAFAPAEKPTIAVAVIVENGGDRGLGATGGKVAAPVGRAVIGAYLAGR</sequence>
<feature type="domain" description="Penicillin-binding protein transpeptidase" evidence="1">
    <location>
        <begin position="159"/>
        <end position="484"/>
    </location>
</feature>
<dbReference type="Pfam" id="PF00905">
    <property type="entry name" value="Transpeptidase"/>
    <property type="match status" value="1"/>
</dbReference>
<comment type="caution">
    <text evidence="3">The sequence shown here is derived from an EMBL/GenBank/DDBJ whole genome shotgun (WGS) entry which is preliminary data.</text>
</comment>
<proteinExistence type="predicted"/>
<dbReference type="InterPro" id="IPR012338">
    <property type="entry name" value="Beta-lactam/transpept-like"/>
</dbReference>
<dbReference type="AlphaFoldDB" id="A0A9X2VSK5"/>